<accession>A0A0F9HI64</accession>
<sequence length="60" mass="7120">MTYNHRDESLADQIEFLLGQLRVKAIDLAQFMQLLGMAYGDYLEFHSEEHPVYDRSLRDE</sequence>
<dbReference type="EMBL" id="LAZR01015050">
    <property type="protein sequence ID" value="KKM14852.1"/>
    <property type="molecule type" value="Genomic_DNA"/>
</dbReference>
<evidence type="ECO:0000313" key="1">
    <source>
        <dbReference type="EMBL" id="KKM14852.1"/>
    </source>
</evidence>
<dbReference type="AlphaFoldDB" id="A0A0F9HI64"/>
<reference evidence="1" key="1">
    <citation type="journal article" date="2015" name="Nature">
        <title>Complex archaea that bridge the gap between prokaryotes and eukaryotes.</title>
        <authorList>
            <person name="Spang A."/>
            <person name="Saw J.H."/>
            <person name="Jorgensen S.L."/>
            <person name="Zaremba-Niedzwiedzka K."/>
            <person name="Martijn J."/>
            <person name="Lind A.E."/>
            <person name="van Eijk R."/>
            <person name="Schleper C."/>
            <person name="Guy L."/>
            <person name="Ettema T.J."/>
        </authorList>
    </citation>
    <scope>NUCLEOTIDE SEQUENCE</scope>
</reference>
<gene>
    <name evidence="1" type="ORF">LCGC14_1701910</name>
</gene>
<comment type="caution">
    <text evidence="1">The sequence shown here is derived from an EMBL/GenBank/DDBJ whole genome shotgun (WGS) entry which is preliminary data.</text>
</comment>
<name>A0A0F9HI64_9ZZZZ</name>
<proteinExistence type="predicted"/>
<organism evidence="1">
    <name type="scientific">marine sediment metagenome</name>
    <dbReference type="NCBI Taxonomy" id="412755"/>
    <lineage>
        <taxon>unclassified sequences</taxon>
        <taxon>metagenomes</taxon>
        <taxon>ecological metagenomes</taxon>
    </lineage>
</organism>
<protein>
    <submittedName>
        <fullName evidence="1">Uncharacterized protein</fullName>
    </submittedName>
</protein>